<keyword evidence="2" id="KW-0472">Membrane</keyword>
<feature type="compositionally biased region" description="Basic and acidic residues" evidence="1">
    <location>
        <begin position="75"/>
        <end position="84"/>
    </location>
</feature>
<evidence type="ECO:0000313" key="4">
    <source>
        <dbReference type="Proteomes" id="UP001501509"/>
    </source>
</evidence>
<reference evidence="4" key="1">
    <citation type="journal article" date="2019" name="Int. J. Syst. Evol. Microbiol.">
        <title>The Global Catalogue of Microorganisms (GCM) 10K type strain sequencing project: providing services to taxonomists for standard genome sequencing and annotation.</title>
        <authorList>
            <consortium name="The Broad Institute Genomics Platform"/>
            <consortium name="The Broad Institute Genome Sequencing Center for Infectious Disease"/>
            <person name="Wu L."/>
            <person name="Ma J."/>
        </authorList>
    </citation>
    <scope>NUCLEOTIDE SEQUENCE [LARGE SCALE GENOMIC DNA]</scope>
    <source>
        <strain evidence="4">JCM 6833</strain>
    </source>
</reference>
<accession>A0ABP6BUE5</accession>
<keyword evidence="2" id="KW-0812">Transmembrane</keyword>
<name>A0ABP6BUE5_9ACTN</name>
<evidence type="ECO:0000313" key="3">
    <source>
        <dbReference type="EMBL" id="GAA2587847.1"/>
    </source>
</evidence>
<organism evidence="3 4">
    <name type="scientific">Actinomadura fulvescens</name>
    <dbReference type="NCBI Taxonomy" id="46160"/>
    <lineage>
        <taxon>Bacteria</taxon>
        <taxon>Bacillati</taxon>
        <taxon>Actinomycetota</taxon>
        <taxon>Actinomycetes</taxon>
        <taxon>Streptosporangiales</taxon>
        <taxon>Thermomonosporaceae</taxon>
        <taxon>Actinomadura</taxon>
    </lineage>
</organism>
<dbReference type="RefSeq" id="WP_344540014.1">
    <property type="nucleotide sequence ID" value="NZ_BAAATD010000002.1"/>
</dbReference>
<dbReference type="EMBL" id="BAAATD010000002">
    <property type="protein sequence ID" value="GAA2587847.1"/>
    <property type="molecule type" value="Genomic_DNA"/>
</dbReference>
<evidence type="ECO:0000256" key="1">
    <source>
        <dbReference type="SAM" id="MobiDB-lite"/>
    </source>
</evidence>
<gene>
    <name evidence="3" type="ORF">GCM10010411_20870</name>
</gene>
<comment type="caution">
    <text evidence="3">The sequence shown here is derived from an EMBL/GenBank/DDBJ whole genome shotgun (WGS) entry which is preliminary data.</text>
</comment>
<feature type="region of interest" description="Disordered" evidence="1">
    <location>
        <begin position="143"/>
        <end position="162"/>
    </location>
</feature>
<dbReference type="Proteomes" id="UP001501509">
    <property type="component" value="Unassembled WGS sequence"/>
</dbReference>
<keyword evidence="4" id="KW-1185">Reference proteome</keyword>
<proteinExistence type="predicted"/>
<keyword evidence="2" id="KW-1133">Transmembrane helix</keyword>
<evidence type="ECO:0000256" key="2">
    <source>
        <dbReference type="SAM" id="Phobius"/>
    </source>
</evidence>
<feature type="transmembrane region" description="Helical" evidence="2">
    <location>
        <begin position="41"/>
        <end position="62"/>
    </location>
</feature>
<feature type="region of interest" description="Disordered" evidence="1">
    <location>
        <begin position="67"/>
        <end position="90"/>
    </location>
</feature>
<protein>
    <submittedName>
        <fullName evidence="3">Uncharacterized protein</fullName>
    </submittedName>
</protein>
<sequence>MTRSINDLRAILDHESEGAPRNADRMAQVHRRILRRRRRRVTTGAALGVTAAALAVGGVYVLPGTGQEPTQALEAPHRPSHPGDGRPPPAAYQGMTRIAMKSFTETGKMMRVEFTPVGPDTAYIIQCRPGYEVIEQTDGDGGYGSFGDCESEPPESVDSSDLHPATLKEGERHVLEVVVLPKGTVKSNVIEYMDEGESATVGGSGQVSLTDYLASHRPGTSPWTVAVYSGTCAGDC</sequence>